<sequence length="56" mass="6500">MIRRKLLRTIWIWARWKNRNPHKIAEIFEGAAGLKQPINIASMASLININNSQDTV</sequence>
<organism evidence="1">
    <name type="scientific">Yersinia ruckeri</name>
    <dbReference type="NCBI Taxonomy" id="29486"/>
    <lineage>
        <taxon>Bacteria</taxon>
        <taxon>Pseudomonadati</taxon>
        <taxon>Pseudomonadota</taxon>
        <taxon>Gammaproteobacteria</taxon>
        <taxon>Enterobacterales</taxon>
        <taxon>Yersiniaceae</taxon>
        <taxon>Yersinia</taxon>
    </lineage>
</organism>
<gene>
    <name evidence="1" type="ORF">CSF007_13270</name>
</gene>
<accession>A0A0A8VLA1</accession>
<name>A0A0A8VLA1_YERRU</name>
<reference evidence="1" key="1">
    <citation type="journal article" date="2015" name="Genome Announc.">
        <title>Complete Genome Sequence of Yersinia ruckeri Strain CSF007-82, Etiologic Agent of Red Mouth Disease in Salmonid Fish.</title>
        <authorList>
            <person name="Nelson M.C."/>
            <person name="LaPatra S.E."/>
            <person name="Welch T.J."/>
            <person name="Graf J."/>
        </authorList>
    </citation>
    <scope>NUCLEOTIDE SEQUENCE</scope>
    <source>
        <strain evidence="1">CSF007-82</strain>
    </source>
</reference>
<protein>
    <submittedName>
        <fullName evidence="1">Uncharacterized protein</fullName>
    </submittedName>
</protein>
<dbReference type="EMBL" id="LN681231">
    <property type="protein sequence ID" value="CEK28386.1"/>
    <property type="molecule type" value="Genomic_DNA"/>
</dbReference>
<evidence type="ECO:0000313" key="1">
    <source>
        <dbReference type="EMBL" id="CEK28386.1"/>
    </source>
</evidence>
<dbReference type="AlphaFoldDB" id="A0A0A8VLA1"/>
<proteinExistence type="predicted"/>